<dbReference type="PANTHER" id="PTHR43827">
    <property type="entry name" value="2,5-DIKETO-D-GLUCONIC ACID REDUCTASE"/>
    <property type="match status" value="1"/>
</dbReference>
<dbReference type="Gene3D" id="3.20.20.100">
    <property type="entry name" value="NADP-dependent oxidoreductase domain"/>
    <property type="match status" value="1"/>
</dbReference>
<keyword evidence="2" id="KW-0521">NADP</keyword>
<dbReference type="Proteomes" id="UP000481858">
    <property type="component" value="Unassembled WGS sequence"/>
</dbReference>
<proteinExistence type="inferred from homology"/>
<dbReference type="PIRSF" id="PIRSF000097">
    <property type="entry name" value="AKR"/>
    <property type="match status" value="1"/>
</dbReference>
<evidence type="ECO:0000256" key="5">
    <source>
        <dbReference type="PIRSR" id="PIRSR000097-2"/>
    </source>
</evidence>
<protein>
    <recommendedName>
        <fullName evidence="7">NADP-dependent oxidoreductase domain-containing protein</fullName>
    </recommendedName>
</protein>
<evidence type="ECO:0000313" key="9">
    <source>
        <dbReference type="Proteomes" id="UP000481858"/>
    </source>
</evidence>
<dbReference type="InterPro" id="IPR036812">
    <property type="entry name" value="NAD(P)_OxRdtase_dom_sf"/>
</dbReference>
<dbReference type="InterPro" id="IPR023210">
    <property type="entry name" value="NADP_OxRdtase_dom"/>
</dbReference>
<dbReference type="InterPro" id="IPR020471">
    <property type="entry name" value="AKR"/>
</dbReference>
<reference evidence="8 9" key="1">
    <citation type="submission" date="2019-12" db="EMBL/GenBank/DDBJ databases">
        <title>Draft genome sequence of the ascomycete Xylaria multiplex DSM 110363.</title>
        <authorList>
            <person name="Buettner E."/>
            <person name="Kellner H."/>
        </authorList>
    </citation>
    <scope>NUCLEOTIDE SEQUENCE [LARGE SCALE GENOMIC DNA]</scope>
    <source>
        <strain evidence="8 9">DSM 110363</strain>
    </source>
</reference>
<comment type="caution">
    <text evidence="8">The sequence shown here is derived from an EMBL/GenBank/DDBJ whole genome shotgun (WGS) entry which is preliminary data.</text>
</comment>
<dbReference type="PANTHER" id="PTHR43827:SF3">
    <property type="entry name" value="NADP-DEPENDENT OXIDOREDUCTASE DOMAIN-CONTAINING PROTEIN"/>
    <property type="match status" value="1"/>
</dbReference>
<name>A0A7C8IS25_9PEZI</name>
<comment type="similarity">
    <text evidence="1">Belongs to the aldo/keto reductase family.</text>
</comment>
<keyword evidence="3" id="KW-0560">Oxidoreductase</keyword>
<dbReference type="OrthoDB" id="416253at2759"/>
<keyword evidence="9" id="KW-1185">Reference proteome</keyword>
<dbReference type="AlphaFoldDB" id="A0A7C8IS25"/>
<evidence type="ECO:0000256" key="6">
    <source>
        <dbReference type="PIRSR" id="PIRSR000097-3"/>
    </source>
</evidence>
<evidence type="ECO:0000259" key="7">
    <source>
        <dbReference type="Pfam" id="PF00248"/>
    </source>
</evidence>
<dbReference type="SUPFAM" id="SSF51430">
    <property type="entry name" value="NAD(P)-linked oxidoreductase"/>
    <property type="match status" value="1"/>
</dbReference>
<dbReference type="PROSITE" id="PS00062">
    <property type="entry name" value="ALDOKETO_REDUCTASE_2"/>
    <property type="match status" value="1"/>
</dbReference>
<gene>
    <name evidence="8" type="ORF">GQX73_g10954</name>
</gene>
<dbReference type="InterPro" id="IPR044494">
    <property type="entry name" value="AKR3C2/3"/>
</dbReference>
<evidence type="ECO:0000313" key="8">
    <source>
        <dbReference type="EMBL" id="KAF2962619.1"/>
    </source>
</evidence>
<feature type="site" description="Lowers pKa of active site Tyr" evidence="6">
    <location>
        <position position="80"/>
    </location>
</feature>
<dbReference type="CDD" id="cd19120">
    <property type="entry name" value="AKR_AKR3C2-3"/>
    <property type="match status" value="1"/>
</dbReference>
<evidence type="ECO:0000256" key="4">
    <source>
        <dbReference type="PIRSR" id="PIRSR000097-1"/>
    </source>
</evidence>
<accession>A0A7C8IS25</accession>
<dbReference type="GO" id="GO:0016652">
    <property type="term" value="F:oxidoreductase activity, acting on NAD(P)H as acceptor"/>
    <property type="evidence" value="ECO:0007669"/>
    <property type="project" value="InterPro"/>
</dbReference>
<organism evidence="8 9">
    <name type="scientific">Xylaria multiplex</name>
    <dbReference type="NCBI Taxonomy" id="323545"/>
    <lineage>
        <taxon>Eukaryota</taxon>
        <taxon>Fungi</taxon>
        <taxon>Dikarya</taxon>
        <taxon>Ascomycota</taxon>
        <taxon>Pezizomycotina</taxon>
        <taxon>Sordariomycetes</taxon>
        <taxon>Xylariomycetidae</taxon>
        <taxon>Xylariales</taxon>
        <taxon>Xylariaceae</taxon>
        <taxon>Xylaria</taxon>
    </lineage>
</organism>
<evidence type="ECO:0000256" key="3">
    <source>
        <dbReference type="ARBA" id="ARBA00023002"/>
    </source>
</evidence>
<evidence type="ECO:0000256" key="2">
    <source>
        <dbReference type="ARBA" id="ARBA00022857"/>
    </source>
</evidence>
<dbReference type="PRINTS" id="PR00069">
    <property type="entry name" value="ALDKETRDTASE"/>
</dbReference>
<dbReference type="EMBL" id="WUBL01000345">
    <property type="protein sequence ID" value="KAF2962619.1"/>
    <property type="molecule type" value="Genomic_DNA"/>
</dbReference>
<evidence type="ECO:0000256" key="1">
    <source>
        <dbReference type="ARBA" id="ARBA00007905"/>
    </source>
</evidence>
<feature type="binding site" evidence="5">
    <location>
        <position position="111"/>
    </location>
    <ligand>
        <name>substrate</name>
    </ligand>
</feature>
<sequence length="297" mass="32225">MAPVPTLKLNDGNEIPVLSYGFGTANFAGNDEDIAKAATLAINNGYYHLDSAECYLNESGVGAGIKATGVERSKLYVTTKVVGTIEQHVAAALDTSLSKLGLDYVDLYLVHVPFSAGSPEGLQKIWAQVEAVQAAGKTRSIGVSNFEVEDLEIISKTAKVTPAINQIEFHPYSQQREVVEYCHKKGIAISAYSPLSALTAARPGPTDEAYAELANKYGVSEGDIALRWCLDKDIVVITTSKSKERLQGYMTNTLGFKLEPQEIERLNTLGSQKQYRGMGIEFMSKRYGNYKTGQAAP</sequence>
<feature type="domain" description="NADP-dependent oxidoreductase" evidence="7">
    <location>
        <begin position="21"/>
        <end position="267"/>
    </location>
</feature>
<feature type="active site" description="Proton donor" evidence="4">
    <location>
        <position position="55"/>
    </location>
</feature>
<dbReference type="InParanoid" id="A0A7C8IS25"/>
<dbReference type="InterPro" id="IPR018170">
    <property type="entry name" value="Aldo/ket_reductase_CS"/>
</dbReference>
<dbReference type="FunFam" id="3.20.20.100:FF:000002">
    <property type="entry name" value="2,5-diketo-D-gluconic acid reductase A"/>
    <property type="match status" value="1"/>
</dbReference>
<dbReference type="Pfam" id="PF00248">
    <property type="entry name" value="Aldo_ket_red"/>
    <property type="match status" value="1"/>
</dbReference>
<dbReference type="GO" id="GO:0016616">
    <property type="term" value="F:oxidoreductase activity, acting on the CH-OH group of donors, NAD or NADP as acceptor"/>
    <property type="evidence" value="ECO:0007669"/>
    <property type="project" value="UniProtKB-ARBA"/>
</dbReference>